<keyword evidence="3" id="KW-1133">Transmembrane helix</keyword>
<dbReference type="SUPFAM" id="SSF103473">
    <property type="entry name" value="MFS general substrate transporter"/>
    <property type="match status" value="1"/>
</dbReference>
<organism evidence="4 5">
    <name type="scientific">Leptotrombidium deliense</name>
    <dbReference type="NCBI Taxonomy" id="299467"/>
    <lineage>
        <taxon>Eukaryota</taxon>
        <taxon>Metazoa</taxon>
        <taxon>Ecdysozoa</taxon>
        <taxon>Arthropoda</taxon>
        <taxon>Chelicerata</taxon>
        <taxon>Arachnida</taxon>
        <taxon>Acari</taxon>
        <taxon>Acariformes</taxon>
        <taxon>Trombidiformes</taxon>
        <taxon>Prostigmata</taxon>
        <taxon>Anystina</taxon>
        <taxon>Parasitengona</taxon>
        <taxon>Trombiculoidea</taxon>
        <taxon>Trombiculidae</taxon>
        <taxon>Leptotrombidium</taxon>
    </lineage>
</organism>
<reference evidence="4 5" key="1">
    <citation type="journal article" date="2018" name="Gigascience">
        <title>Genomes of trombidid mites reveal novel predicted allergens and laterally-transferred genes associated with secondary metabolism.</title>
        <authorList>
            <person name="Dong X."/>
            <person name="Chaisiri K."/>
            <person name="Xia D."/>
            <person name="Armstrong S.D."/>
            <person name="Fang Y."/>
            <person name="Donnelly M.J."/>
            <person name="Kadowaki T."/>
            <person name="McGarry J.W."/>
            <person name="Darby A.C."/>
            <person name="Makepeace B.L."/>
        </authorList>
    </citation>
    <scope>NUCLEOTIDE SEQUENCE [LARGE SCALE GENOMIC DNA]</scope>
    <source>
        <strain evidence="4">UoL-UT</strain>
    </source>
</reference>
<feature type="transmembrane region" description="Helical" evidence="3">
    <location>
        <begin position="140"/>
        <end position="159"/>
    </location>
</feature>
<dbReference type="Pfam" id="PF13347">
    <property type="entry name" value="MFS_2"/>
    <property type="match status" value="1"/>
</dbReference>
<dbReference type="GO" id="GO:0005886">
    <property type="term" value="C:plasma membrane"/>
    <property type="evidence" value="ECO:0007669"/>
    <property type="project" value="TreeGrafter"/>
</dbReference>
<dbReference type="Proteomes" id="UP000288716">
    <property type="component" value="Unassembled WGS sequence"/>
</dbReference>
<dbReference type="PANTHER" id="PTHR11328:SF28">
    <property type="entry name" value="MAJOR FACILITATOR SUPERFAMILY DOMAIN-CONTAINING PROTEIN 12"/>
    <property type="match status" value="1"/>
</dbReference>
<feature type="transmembrane region" description="Helical" evidence="3">
    <location>
        <begin position="469"/>
        <end position="491"/>
    </location>
</feature>
<proteinExistence type="inferred from homology"/>
<dbReference type="FunFam" id="1.20.1250.20:FF:000431">
    <property type="entry name" value="Predicted protein"/>
    <property type="match status" value="1"/>
</dbReference>
<dbReference type="VEuPathDB" id="VectorBase:LDEU005768"/>
<evidence type="ECO:0000256" key="3">
    <source>
        <dbReference type="SAM" id="Phobius"/>
    </source>
</evidence>
<feature type="transmembrane region" description="Helical" evidence="3">
    <location>
        <begin position="287"/>
        <end position="307"/>
    </location>
</feature>
<dbReference type="GO" id="GO:0008643">
    <property type="term" value="P:carbohydrate transport"/>
    <property type="evidence" value="ECO:0007669"/>
    <property type="project" value="InterPro"/>
</dbReference>
<feature type="transmembrane region" description="Helical" evidence="3">
    <location>
        <begin position="226"/>
        <end position="245"/>
    </location>
</feature>
<keyword evidence="3" id="KW-0472">Membrane</keyword>
<comment type="similarity">
    <text evidence="1">Belongs to the major facilitator superfamily.</text>
</comment>
<evidence type="ECO:0000313" key="4">
    <source>
        <dbReference type="EMBL" id="RWS26271.1"/>
    </source>
</evidence>
<dbReference type="GO" id="GO:0015293">
    <property type="term" value="F:symporter activity"/>
    <property type="evidence" value="ECO:0007669"/>
    <property type="project" value="InterPro"/>
</dbReference>
<feature type="compositionally biased region" description="Basic and acidic residues" evidence="2">
    <location>
        <begin position="532"/>
        <end position="550"/>
    </location>
</feature>
<gene>
    <name evidence="4" type="ORF">B4U80_07084</name>
</gene>
<feature type="transmembrane region" description="Helical" evidence="3">
    <location>
        <begin position="180"/>
        <end position="201"/>
    </location>
</feature>
<feature type="transmembrane region" description="Helical" evidence="3">
    <location>
        <begin position="364"/>
        <end position="382"/>
    </location>
</feature>
<dbReference type="CDD" id="cd17491">
    <property type="entry name" value="MFS_MFSD12"/>
    <property type="match status" value="1"/>
</dbReference>
<feature type="transmembrane region" description="Helical" evidence="3">
    <location>
        <begin position="109"/>
        <end position="125"/>
    </location>
</feature>
<dbReference type="OrthoDB" id="1730117at2759"/>
<dbReference type="PANTHER" id="PTHR11328">
    <property type="entry name" value="MAJOR FACILITATOR SUPERFAMILY DOMAIN-CONTAINING PROTEIN"/>
    <property type="match status" value="1"/>
</dbReference>
<evidence type="ECO:0000256" key="1">
    <source>
        <dbReference type="ARBA" id="ARBA00008335"/>
    </source>
</evidence>
<evidence type="ECO:0000256" key="2">
    <source>
        <dbReference type="SAM" id="MobiDB-lite"/>
    </source>
</evidence>
<protein>
    <submittedName>
        <fullName evidence="4">Major facilitator superfamily domain-containing protein 12-like protein</fullName>
    </submittedName>
</protein>
<dbReference type="AlphaFoldDB" id="A0A443SFH9"/>
<feature type="compositionally biased region" description="Polar residues" evidence="2">
    <location>
        <begin position="7"/>
        <end position="24"/>
    </location>
</feature>
<dbReference type="InterPro" id="IPR036259">
    <property type="entry name" value="MFS_trans_sf"/>
</dbReference>
<dbReference type="InterPro" id="IPR039672">
    <property type="entry name" value="MFS_2"/>
</dbReference>
<dbReference type="Gene3D" id="1.20.1250.20">
    <property type="entry name" value="MFS general substrate transporter like domains"/>
    <property type="match status" value="2"/>
</dbReference>
<name>A0A443SFH9_9ACAR</name>
<dbReference type="STRING" id="299467.A0A443SFH9"/>
<feature type="transmembrane region" description="Helical" evidence="3">
    <location>
        <begin position="327"/>
        <end position="352"/>
    </location>
</feature>
<feature type="transmembrane region" description="Helical" evidence="3">
    <location>
        <begin position="503"/>
        <end position="522"/>
    </location>
</feature>
<dbReference type="EMBL" id="NCKV01002911">
    <property type="protein sequence ID" value="RWS26271.1"/>
    <property type="molecule type" value="Genomic_DNA"/>
</dbReference>
<feature type="region of interest" description="Disordered" evidence="2">
    <location>
        <begin position="532"/>
        <end position="557"/>
    </location>
</feature>
<comment type="caution">
    <text evidence="4">The sequence shown here is derived from an EMBL/GenBank/DDBJ whole genome shotgun (WGS) entry which is preliminary data.</text>
</comment>
<feature type="region of interest" description="Disordered" evidence="2">
    <location>
        <begin position="1"/>
        <end position="24"/>
    </location>
</feature>
<keyword evidence="5" id="KW-1185">Reference proteome</keyword>
<accession>A0A443SFH9</accession>
<feature type="transmembrane region" description="Helical" evidence="3">
    <location>
        <begin position="427"/>
        <end position="449"/>
    </location>
</feature>
<sequence>MEDERTTLSPNGNTSINHESPPTTTHRVLTGHEKFGYSVGHVQNDLCSAAWFTYLLVFMVSVLQMDNRSAGILLLIGQVADALATPFVGIESDRNLDWALCRYGKRKTWHLLGTVCVLFTFPLIFNECIGCNNSHLYAKMIYYSSFIIVFQFGWASVQISHLSLIPDLTPVSSERIELNAYRYAFTVASNILVYVVTWIFLRMSTQSDGSQPSQINPSNLYEFRNVALIIVAVGGVFSLIFHVLVKERHHRSFSINSIEDGPENSAHSFSLNSKRMKWRHWFKVSQFYKIGILYMATRLVVNLTQVYTPFYLQYSLFLDSLSEKITFTVHTVQSIAYIPLVMYLSGFMFSFFIKFINQKAGRKMTYFIGCAIASASFAWLYFGTGEVYRKYEIYGVAILIGFSGSTMLITSLGITNDLIGNNNSSGAFVFGAMSFLDKLSNGVAVMLIQLHHPCERHTCASCNDYYRKILAFVCGGATLLGILALLLLLPNKVGVFTSTAKRGLYTICFIWSAFLMSIDVFAEERNVEQSVVKESESENDDKSPLLRPSDRTQVYEI</sequence>
<evidence type="ECO:0000313" key="5">
    <source>
        <dbReference type="Proteomes" id="UP000288716"/>
    </source>
</evidence>
<feature type="transmembrane region" description="Helical" evidence="3">
    <location>
        <begin position="394"/>
        <end position="415"/>
    </location>
</feature>
<keyword evidence="3" id="KW-0812">Transmembrane</keyword>